<protein>
    <submittedName>
        <fullName evidence="4">LLM class flavin-dependent oxidoreductase</fullName>
    </submittedName>
</protein>
<dbReference type="GO" id="GO:0016705">
    <property type="term" value="F:oxidoreductase activity, acting on paired donors, with incorporation or reduction of molecular oxygen"/>
    <property type="evidence" value="ECO:0007669"/>
    <property type="project" value="InterPro"/>
</dbReference>
<dbReference type="PANTHER" id="PTHR30137">
    <property type="entry name" value="LUCIFERASE-LIKE MONOOXYGENASE"/>
    <property type="match status" value="1"/>
</dbReference>
<keyword evidence="2" id="KW-0503">Monooxygenase</keyword>
<dbReference type="InterPro" id="IPR050766">
    <property type="entry name" value="Bact_Lucif_Oxidored"/>
</dbReference>
<evidence type="ECO:0000313" key="4">
    <source>
        <dbReference type="EMBL" id="MBC2778860.1"/>
    </source>
</evidence>
<dbReference type="Proteomes" id="UP000564378">
    <property type="component" value="Unassembled WGS sequence"/>
</dbReference>
<dbReference type="InterPro" id="IPR011251">
    <property type="entry name" value="Luciferase-like_dom"/>
</dbReference>
<dbReference type="AlphaFoldDB" id="A0A842I3B5"/>
<dbReference type="EMBL" id="JACJVJ010000003">
    <property type="protein sequence ID" value="MBC2778860.1"/>
    <property type="molecule type" value="Genomic_DNA"/>
</dbReference>
<dbReference type="SUPFAM" id="SSF51679">
    <property type="entry name" value="Bacterial luciferase-like"/>
    <property type="match status" value="1"/>
</dbReference>
<keyword evidence="5" id="KW-1185">Reference proteome</keyword>
<gene>
    <name evidence="4" type="ORF">H6P80_14645</name>
</gene>
<dbReference type="GO" id="GO:0005829">
    <property type="term" value="C:cytosol"/>
    <property type="evidence" value="ECO:0007669"/>
    <property type="project" value="TreeGrafter"/>
</dbReference>
<dbReference type="Gene3D" id="3.20.20.30">
    <property type="entry name" value="Luciferase-like domain"/>
    <property type="match status" value="1"/>
</dbReference>
<name>A0A842I3B5_9SPHN</name>
<comment type="caution">
    <text evidence="4">The sequence shown here is derived from an EMBL/GenBank/DDBJ whole genome shotgun (WGS) entry which is preliminary data.</text>
</comment>
<evidence type="ECO:0000256" key="2">
    <source>
        <dbReference type="ARBA" id="ARBA00023033"/>
    </source>
</evidence>
<dbReference type="Pfam" id="PF00296">
    <property type="entry name" value="Bac_luciferase"/>
    <property type="match status" value="1"/>
</dbReference>
<evidence type="ECO:0000259" key="3">
    <source>
        <dbReference type="Pfam" id="PF00296"/>
    </source>
</evidence>
<sequence>MQFGLFYEHQSPAPFSAEGDHETFQNALSELELADRLGYDYAWLVEHHFLEEYSHSSAPEVFLGALSQRTKRMRLGHGICVMPPKINHPVRVAERIATLDLLSGGRVDWGTGESGTAMELEGFGVDYDTKKDAWREATEQCANMLTMSPYPGHDGEFFSMPTRNIVPKPLQKPHPPLWVACSRRDTILHAARNGMGALVFGFAAPEQAGKWVEEYYDIIKSDECVPIGHAVNPNVAIVTALSVNEDEQVAIDRGTEGFKFFGYSLGFYAAFGKTTPGHSTVWEDFKKAEGSIDDNHGNGGIGTPDQVYEHCKAYADVGVDQIIFVQQTGPANHDHICESLKLFAETAMPKLKADEEERLAKKQAELAPYVEAALARKAAVALKEPAKEEIAEVRSFGLRKKDAGTFVNTRSDRGGGLAVVADDPMAPVANNPIEKAE</sequence>
<organism evidence="4 5">
    <name type="scientific">Parasphingopyxis marina</name>
    <dbReference type="NCBI Taxonomy" id="2761622"/>
    <lineage>
        <taxon>Bacteria</taxon>
        <taxon>Pseudomonadati</taxon>
        <taxon>Pseudomonadota</taxon>
        <taxon>Alphaproteobacteria</taxon>
        <taxon>Sphingomonadales</taxon>
        <taxon>Sphingomonadaceae</taxon>
        <taxon>Parasphingopyxis</taxon>
    </lineage>
</organism>
<dbReference type="PANTHER" id="PTHR30137:SF8">
    <property type="entry name" value="BLR5498 PROTEIN"/>
    <property type="match status" value="1"/>
</dbReference>
<dbReference type="GO" id="GO:0004497">
    <property type="term" value="F:monooxygenase activity"/>
    <property type="evidence" value="ECO:0007669"/>
    <property type="project" value="UniProtKB-KW"/>
</dbReference>
<feature type="domain" description="Luciferase-like" evidence="3">
    <location>
        <begin position="1"/>
        <end position="321"/>
    </location>
</feature>
<dbReference type="InterPro" id="IPR036661">
    <property type="entry name" value="Luciferase-like_sf"/>
</dbReference>
<accession>A0A842I3B5</accession>
<dbReference type="RefSeq" id="WP_185802176.1">
    <property type="nucleotide sequence ID" value="NZ_JACJVJ010000003.1"/>
</dbReference>
<evidence type="ECO:0000313" key="5">
    <source>
        <dbReference type="Proteomes" id="UP000564378"/>
    </source>
</evidence>
<reference evidence="4 5" key="1">
    <citation type="submission" date="2020-08" db="EMBL/GenBank/DDBJ databases">
        <title>Draft genome sequence of Parasphingopyxis sp. GrpM-11.</title>
        <authorList>
            <person name="Oh J."/>
            <person name="Roh D.-H."/>
        </authorList>
    </citation>
    <scope>NUCLEOTIDE SEQUENCE [LARGE SCALE GENOMIC DNA]</scope>
    <source>
        <strain evidence="4 5">GrpM-11</strain>
    </source>
</reference>
<keyword evidence="1" id="KW-0560">Oxidoreductase</keyword>
<proteinExistence type="predicted"/>
<evidence type="ECO:0000256" key="1">
    <source>
        <dbReference type="ARBA" id="ARBA00023002"/>
    </source>
</evidence>